<feature type="transmembrane region" description="Helical" evidence="10">
    <location>
        <begin position="232"/>
        <end position="252"/>
    </location>
</feature>
<evidence type="ECO:0000313" key="13">
    <source>
        <dbReference type="Proteomes" id="UP001172738"/>
    </source>
</evidence>
<evidence type="ECO:0000256" key="2">
    <source>
        <dbReference type="ARBA" id="ARBA00022448"/>
    </source>
</evidence>
<feature type="domain" description="Cation/H+ exchanger transmembrane" evidence="11">
    <location>
        <begin position="11"/>
        <end position="325"/>
    </location>
</feature>
<evidence type="ECO:0000256" key="7">
    <source>
        <dbReference type="ARBA" id="ARBA00023065"/>
    </source>
</evidence>
<keyword evidence="9" id="KW-0739">Sodium transport</keyword>
<keyword evidence="8 10" id="KW-0472">Membrane</keyword>
<evidence type="ECO:0000256" key="1">
    <source>
        <dbReference type="ARBA" id="ARBA00004651"/>
    </source>
</evidence>
<keyword evidence="3" id="KW-1003">Cell membrane</keyword>
<dbReference type="PANTHER" id="PTHR10110">
    <property type="entry name" value="SODIUM/HYDROGEN EXCHANGER"/>
    <property type="match status" value="1"/>
</dbReference>
<accession>A0ABT8G3N3</accession>
<organism evidence="12 13">
    <name type="scientific">Demequina zhanjiangensis</name>
    <dbReference type="NCBI Taxonomy" id="3051659"/>
    <lineage>
        <taxon>Bacteria</taxon>
        <taxon>Bacillati</taxon>
        <taxon>Actinomycetota</taxon>
        <taxon>Actinomycetes</taxon>
        <taxon>Micrococcales</taxon>
        <taxon>Demequinaceae</taxon>
        <taxon>Demequina</taxon>
    </lineage>
</organism>
<protein>
    <submittedName>
        <fullName evidence="12">Cation:proton antiporter</fullName>
    </submittedName>
</protein>
<evidence type="ECO:0000259" key="11">
    <source>
        <dbReference type="Pfam" id="PF00999"/>
    </source>
</evidence>
<feature type="transmembrane region" description="Helical" evidence="10">
    <location>
        <begin position="110"/>
        <end position="132"/>
    </location>
</feature>
<keyword evidence="6" id="KW-0915">Sodium</keyword>
<comment type="caution">
    <text evidence="12">The sequence shown here is derived from an EMBL/GenBank/DDBJ whole genome shotgun (WGS) entry which is preliminary data.</text>
</comment>
<dbReference type="Gene3D" id="6.10.140.1330">
    <property type="match status" value="1"/>
</dbReference>
<keyword evidence="13" id="KW-1185">Reference proteome</keyword>
<reference evidence="12" key="1">
    <citation type="submission" date="2023-06" db="EMBL/GenBank/DDBJ databases">
        <title>SYSU T00b26.</title>
        <authorList>
            <person name="Gao L."/>
            <person name="Fang B.-Z."/>
            <person name="Li W.-J."/>
        </authorList>
    </citation>
    <scope>NUCLEOTIDE SEQUENCE</scope>
    <source>
        <strain evidence="12">SYSU T00b26</strain>
    </source>
</reference>
<dbReference type="InterPro" id="IPR006153">
    <property type="entry name" value="Cation/H_exchanger_TM"/>
</dbReference>
<feature type="domain" description="Cation/H+ exchanger transmembrane" evidence="11">
    <location>
        <begin position="397"/>
        <end position="456"/>
    </location>
</feature>
<evidence type="ECO:0000256" key="6">
    <source>
        <dbReference type="ARBA" id="ARBA00023053"/>
    </source>
</evidence>
<name>A0ABT8G3N3_9MICO</name>
<evidence type="ECO:0000256" key="3">
    <source>
        <dbReference type="ARBA" id="ARBA00022475"/>
    </source>
</evidence>
<keyword evidence="5 10" id="KW-1133">Transmembrane helix</keyword>
<sequence length="546" mass="57879">MEELLVLGLLALFGIAASHAISPRVGIAAPLLLVALGVLASTVPAMPEIEVDPEVILAGVLPPLLYAAAVQIPATDFRRELRTISGFSVVLVLISTGLLGWFFHGVLDLSWPWALALGALVSPTDPVATAIIKRLGVNPRVTTVLEGESMLNDAVALVLLRAAVAAAAASVTFWSVSGVFVGALTVAVIIGWIVGRLNLWVRSHVRDTTVNTVITFTVPFLASIPAEALGASGLVAAVVAGLVTGNGAARVLSPQHRSADLQTWHALELVLEGLVYLVLGLELIGVIEDVEANHQGVGRAVWIALAALALSLLIRALYVVPVLGAMRRSAERAERAHHRIAADKAQLADLSTPAPLTPLERLSLRLRPGRTEQELHGRIHARLVRAEADATYQVSSRLGWRDGTLIVWSGMRGVVTIAAAQTLPADAPERSLLILIAFVVAVVSLGVQGGTAATLVRFLKPDPGQTPQQRAAELAELQQLLGVAAQDVRDRLQRSGEELDEEGESLAVIQAQREVLLEARSVGLFASGTLHSAMRELDAEQIRLEL</sequence>
<dbReference type="PANTHER" id="PTHR10110:SF86">
    <property type="entry name" value="SODIUM_HYDROGEN EXCHANGER 7"/>
    <property type="match status" value="1"/>
</dbReference>
<feature type="transmembrane region" description="Helical" evidence="10">
    <location>
        <begin position="299"/>
        <end position="325"/>
    </location>
</feature>
<feature type="transmembrane region" description="Helical" evidence="10">
    <location>
        <begin position="431"/>
        <end position="456"/>
    </location>
</feature>
<proteinExistence type="predicted"/>
<feature type="transmembrane region" description="Helical" evidence="10">
    <location>
        <begin position="84"/>
        <end position="104"/>
    </location>
</feature>
<dbReference type="Proteomes" id="UP001172738">
    <property type="component" value="Unassembled WGS sequence"/>
</dbReference>
<dbReference type="Pfam" id="PF00999">
    <property type="entry name" value="Na_H_Exchanger"/>
    <property type="match status" value="2"/>
</dbReference>
<gene>
    <name evidence="12" type="ORF">QQX04_12165</name>
</gene>
<feature type="transmembrane region" description="Helical" evidence="10">
    <location>
        <begin position="55"/>
        <end position="72"/>
    </location>
</feature>
<evidence type="ECO:0000256" key="10">
    <source>
        <dbReference type="SAM" id="Phobius"/>
    </source>
</evidence>
<keyword evidence="7" id="KW-0406">Ion transport</keyword>
<evidence type="ECO:0000256" key="8">
    <source>
        <dbReference type="ARBA" id="ARBA00023136"/>
    </source>
</evidence>
<evidence type="ECO:0000256" key="4">
    <source>
        <dbReference type="ARBA" id="ARBA00022692"/>
    </source>
</evidence>
<evidence type="ECO:0000313" key="12">
    <source>
        <dbReference type="EMBL" id="MDN4473750.1"/>
    </source>
</evidence>
<dbReference type="InterPro" id="IPR018422">
    <property type="entry name" value="Cation/H_exchanger_CPA1"/>
</dbReference>
<comment type="subcellular location">
    <subcellularLocation>
        <location evidence="1">Cell membrane</location>
        <topology evidence="1">Multi-pass membrane protein</topology>
    </subcellularLocation>
</comment>
<keyword evidence="4 10" id="KW-0812">Transmembrane</keyword>
<dbReference type="EMBL" id="JAUHPV010000007">
    <property type="protein sequence ID" value="MDN4473750.1"/>
    <property type="molecule type" value="Genomic_DNA"/>
</dbReference>
<dbReference type="RefSeq" id="WP_301129577.1">
    <property type="nucleotide sequence ID" value="NZ_JAUHPV010000007.1"/>
</dbReference>
<evidence type="ECO:0000256" key="9">
    <source>
        <dbReference type="ARBA" id="ARBA00023201"/>
    </source>
</evidence>
<evidence type="ECO:0000256" key="5">
    <source>
        <dbReference type="ARBA" id="ARBA00022989"/>
    </source>
</evidence>
<feature type="transmembrane region" description="Helical" evidence="10">
    <location>
        <begin position="180"/>
        <end position="201"/>
    </location>
</feature>
<feature type="transmembrane region" description="Helical" evidence="10">
    <location>
        <begin position="264"/>
        <end position="287"/>
    </location>
</feature>
<keyword evidence="2" id="KW-0813">Transport</keyword>